<dbReference type="Pfam" id="PF00990">
    <property type="entry name" value="GGDEF"/>
    <property type="match status" value="1"/>
</dbReference>
<dbReference type="InterPro" id="IPR050706">
    <property type="entry name" value="Cyclic-di-GMP_PDE-like"/>
</dbReference>
<keyword evidence="6" id="KW-1185">Reference proteome</keyword>
<dbReference type="NCBIfam" id="TIGR00254">
    <property type="entry name" value="GGDEF"/>
    <property type="match status" value="1"/>
</dbReference>
<dbReference type="InterPro" id="IPR001633">
    <property type="entry name" value="EAL_dom"/>
</dbReference>
<feature type="domain" description="EAL" evidence="3">
    <location>
        <begin position="396"/>
        <end position="646"/>
    </location>
</feature>
<gene>
    <name evidence="5" type="ORF">FAZ95_02975</name>
</gene>
<protein>
    <submittedName>
        <fullName evidence="5">EAL domain-containing protein</fullName>
    </submittedName>
</protein>
<dbReference type="SMART" id="SM00267">
    <property type="entry name" value="GGDEF"/>
    <property type="match status" value="1"/>
</dbReference>
<dbReference type="SMART" id="SM00052">
    <property type="entry name" value="EAL"/>
    <property type="match status" value="1"/>
</dbReference>
<dbReference type="SUPFAM" id="SSF141868">
    <property type="entry name" value="EAL domain-like"/>
    <property type="match status" value="1"/>
</dbReference>
<keyword evidence="2" id="KW-0472">Membrane</keyword>
<proteinExistence type="predicted"/>
<dbReference type="PROSITE" id="PS50887">
    <property type="entry name" value="GGDEF"/>
    <property type="match status" value="1"/>
</dbReference>
<dbReference type="PROSITE" id="PS50883">
    <property type="entry name" value="EAL"/>
    <property type="match status" value="1"/>
</dbReference>
<feature type="transmembrane region" description="Helical" evidence="2">
    <location>
        <begin position="147"/>
        <end position="164"/>
    </location>
</feature>
<evidence type="ECO:0000256" key="1">
    <source>
        <dbReference type="SAM" id="Coils"/>
    </source>
</evidence>
<keyword evidence="2" id="KW-1133">Transmembrane helix</keyword>
<dbReference type="GO" id="GO:0071111">
    <property type="term" value="F:cyclic-guanylate-specific phosphodiesterase activity"/>
    <property type="evidence" value="ECO:0007669"/>
    <property type="project" value="InterPro"/>
</dbReference>
<keyword evidence="2" id="KW-0812">Transmembrane</keyword>
<sequence>MRLTRLMPKSRGEHSVLMRSQFEAFSRQLPLLYLILVINSLAVAFTHIGKAPALLCEYIPFTLCVACVVRLWIWSRRRKLIASLNDRQIARRLTNTIWLIVLLGGLFTAWGLSLYRYGDAYEKAHVAFYMSITVIGCIFCLMHMRTAALLLTGIVLIPFALYFSTTGNPVLIAIAVNMVLVSIAMIKVLLTYYRDFSNLARSQIALEQKQHELEALNAENHRLANADSLTGLPNRRHFLSLLADRFESGPLPESRFAVGIIDLDGFKQVNDLHGHGAGDSLLEEVGRRLLAFSNAQLLIARLGGDEFGLLIRSIDTEQQLLDVGSAICHALRKPYELLRATARISASIGIAMFPEAGRTSEQLFERADYALYYGKENRRGHTTIFSGQHESRIREFGSVEQALRQADLEKEMVLHYQPIVDVRTREIRAYEALARWHSPVLGDVAPNLFIRVAEKSDLIHQVTAVLLGKALAYMTQRDRRIHVSFNLSARDIASPEAVEKIRETVRKSRVDAGRLTFEITETAVVQDFEQGRAALSELKALGAKISLDDFGTGYSSLHYIHQLPLNNVKVDRSFVEHIAQDTAAQGIVRSIVELCRNLGLTCVIEGVETDEQVAVLQRLGCTFMQGYHFGKPAPFETVQSQQFRNATAAITGTQTTSGIAKIGNSA</sequence>
<accession>A0A4P8IJA0</accession>
<dbReference type="OrthoDB" id="9804951at2"/>
<dbReference type="Gene3D" id="3.20.20.450">
    <property type="entry name" value="EAL domain"/>
    <property type="match status" value="1"/>
</dbReference>
<evidence type="ECO:0000259" key="3">
    <source>
        <dbReference type="PROSITE" id="PS50883"/>
    </source>
</evidence>
<dbReference type="CDD" id="cd01949">
    <property type="entry name" value="GGDEF"/>
    <property type="match status" value="1"/>
</dbReference>
<feature type="transmembrane region" description="Helical" evidence="2">
    <location>
        <begin position="58"/>
        <end position="75"/>
    </location>
</feature>
<name>A0A4P8IJA0_9BURK</name>
<feature type="coiled-coil region" evidence="1">
    <location>
        <begin position="199"/>
        <end position="226"/>
    </location>
</feature>
<feature type="transmembrane region" description="Helical" evidence="2">
    <location>
        <begin position="96"/>
        <end position="118"/>
    </location>
</feature>
<feature type="transmembrane region" description="Helical" evidence="2">
    <location>
        <begin position="29"/>
        <end position="46"/>
    </location>
</feature>
<dbReference type="AlphaFoldDB" id="A0A4P8IJA0"/>
<dbReference type="InterPro" id="IPR043128">
    <property type="entry name" value="Rev_trsase/Diguanyl_cyclase"/>
</dbReference>
<dbReference type="InterPro" id="IPR029787">
    <property type="entry name" value="Nucleotide_cyclase"/>
</dbReference>
<dbReference type="PANTHER" id="PTHR33121">
    <property type="entry name" value="CYCLIC DI-GMP PHOSPHODIESTERASE PDEF"/>
    <property type="match status" value="1"/>
</dbReference>
<keyword evidence="1" id="KW-0175">Coiled coil</keyword>
<dbReference type="EMBL" id="CP040077">
    <property type="protein sequence ID" value="QCP48246.1"/>
    <property type="molecule type" value="Genomic_DNA"/>
</dbReference>
<reference evidence="5 6" key="1">
    <citation type="submission" date="2019-05" db="EMBL/GenBank/DDBJ databases">
        <title>Burkholderia sp. DHOD12, isolated from subtropical forest soil.</title>
        <authorList>
            <person name="Gao Z.-H."/>
            <person name="Qiu L.-H."/>
        </authorList>
    </citation>
    <scope>NUCLEOTIDE SEQUENCE [LARGE SCALE GENOMIC DNA]</scope>
    <source>
        <strain evidence="5 6">DHOD12</strain>
    </source>
</reference>
<feature type="transmembrane region" description="Helical" evidence="2">
    <location>
        <begin position="170"/>
        <end position="193"/>
    </location>
</feature>
<dbReference type="Pfam" id="PF00563">
    <property type="entry name" value="EAL"/>
    <property type="match status" value="1"/>
</dbReference>
<dbReference type="KEGG" id="tvl:FAZ95_02975"/>
<dbReference type="Gene3D" id="3.30.70.270">
    <property type="match status" value="1"/>
</dbReference>
<evidence type="ECO:0000259" key="4">
    <source>
        <dbReference type="PROSITE" id="PS50887"/>
    </source>
</evidence>
<organism evidence="5 6">
    <name type="scientific">Trinickia violacea</name>
    <dbReference type="NCBI Taxonomy" id="2571746"/>
    <lineage>
        <taxon>Bacteria</taxon>
        <taxon>Pseudomonadati</taxon>
        <taxon>Pseudomonadota</taxon>
        <taxon>Betaproteobacteria</taxon>
        <taxon>Burkholderiales</taxon>
        <taxon>Burkholderiaceae</taxon>
        <taxon>Trinickia</taxon>
    </lineage>
</organism>
<dbReference type="InterPro" id="IPR035919">
    <property type="entry name" value="EAL_sf"/>
</dbReference>
<dbReference type="InterPro" id="IPR000160">
    <property type="entry name" value="GGDEF_dom"/>
</dbReference>
<dbReference type="CDD" id="cd01948">
    <property type="entry name" value="EAL"/>
    <property type="match status" value="1"/>
</dbReference>
<evidence type="ECO:0000313" key="6">
    <source>
        <dbReference type="Proteomes" id="UP000298656"/>
    </source>
</evidence>
<dbReference type="SUPFAM" id="SSF55073">
    <property type="entry name" value="Nucleotide cyclase"/>
    <property type="match status" value="1"/>
</dbReference>
<dbReference type="PANTHER" id="PTHR33121:SF71">
    <property type="entry name" value="OXYGEN SENSOR PROTEIN DOSP"/>
    <property type="match status" value="1"/>
</dbReference>
<evidence type="ECO:0000256" key="2">
    <source>
        <dbReference type="SAM" id="Phobius"/>
    </source>
</evidence>
<feature type="domain" description="GGDEF" evidence="4">
    <location>
        <begin position="254"/>
        <end position="387"/>
    </location>
</feature>
<dbReference type="Proteomes" id="UP000298656">
    <property type="component" value="Chromosome 1"/>
</dbReference>
<evidence type="ECO:0000313" key="5">
    <source>
        <dbReference type="EMBL" id="QCP48246.1"/>
    </source>
</evidence>